<dbReference type="PANTHER" id="PTHR23537:SF1">
    <property type="entry name" value="SUGAR TRANSPORTER"/>
    <property type="match status" value="1"/>
</dbReference>
<dbReference type="STRING" id="39692.BST38_07065"/>
<feature type="transmembrane region" description="Helical" evidence="6">
    <location>
        <begin position="75"/>
        <end position="93"/>
    </location>
</feature>
<feature type="transmembrane region" description="Helical" evidence="6">
    <location>
        <begin position="291"/>
        <end position="313"/>
    </location>
</feature>
<evidence type="ECO:0000256" key="4">
    <source>
        <dbReference type="ARBA" id="ARBA00023136"/>
    </source>
</evidence>
<keyword evidence="3 6" id="KW-1133">Transmembrane helix</keyword>
<sequence>MSRSYYSLIGAGAALIGCCYGFARFAYGLFVPVFTDRFELSATVIGLVGAGSYLGYCAAITVALVYTDRVGARRMAVAAGVVATVGILVVTAAQSAAVLAVGILVAGMSTGLASPPLASALAQRLSAERADRAQTIVNAGTGIGVVVSGPIALALLGQWRLAWAIYGAITVAVTAWVAFALRNGPEVQRSRVTVGRRFRPGTAGLLVASVLTGVGCIAIWNFGRDLIGAESGGDAVATTAWMLLGAAGIGGAFGGAAVQRLGFGRTWVATVAAMAAATAGLALAADHVAAILVSACVFGAAYIGLSGLLLLWGTRVYPDAAAYGVGLAFFAIAAGQALGAPVVGALIESFGYQAAFLVFAGAGALAMLARPAPAPDSPAADEVPVAGGDGHDDRGGRDHRGAGDQREL</sequence>
<feature type="transmembrane region" description="Helical" evidence="6">
    <location>
        <begin position="320"/>
        <end position="338"/>
    </location>
</feature>
<dbReference type="Gene3D" id="1.20.1250.20">
    <property type="entry name" value="MFS general substrate transporter like domains"/>
    <property type="match status" value="2"/>
</dbReference>
<dbReference type="RefSeq" id="WP_083142556.1">
    <property type="nucleotide sequence ID" value="NZ_MVID01000004.1"/>
</dbReference>
<dbReference type="GO" id="GO:0005886">
    <property type="term" value="C:plasma membrane"/>
    <property type="evidence" value="ECO:0007669"/>
    <property type="project" value="UniProtKB-SubCell"/>
</dbReference>
<keyword evidence="9" id="KW-1185">Reference proteome</keyword>
<evidence type="ECO:0000256" key="3">
    <source>
        <dbReference type="ARBA" id="ARBA00022989"/>
    </source>
</evidence>
<feature type="compositionally biased region" description="Basic and acidic residues" evidence="5">
    <location>
        <begin position="389"/>
        <end position="408"/>
    </location>
</feature>
<feature type="transmembrane region" description="Helical" evidence="6">
    <location>
        <begin position="202"/>
        <end position="223"/>
    </location>
</feature>
<feature type="transmembrane region" description="Helical" evidence="6">
    <location>
        <begin position="350"/>
        <end position="369"/>
    </location>
</feature>
<feature type="transmembrane region" description="Helical" evidence="6">
    <location>
        <begin position="44"/>
        <end position="66"/>
    </location>
</feature>
<dbReference type="PROSITE" id="PS51257">
    <property type="entry name" value="PROKAR_LIPOPROTEIN"/>
    <property type="match status" value="1"/>
</dbReference>
<name>A0A375YDF4_MYCPF</name>
<dbReference type="Pfam" id="PF07690">
    <property type="entry name" value="MFS_1"/>
    <property type="match status" value="1"/>
</dbReference>
<feature type="transmembrane region" description="Helical" evidence="6">
    <location>
        <begin position="235"/>
        <end position="254"/>
    </location>
</feature>
<feature type="transmembrane region" description="Helical" evidence="6">
    <location>
        <begin position="161"/>
        <end position="181"/>
    </location>
</feature>
<feature type="transmembrane region" description="Helical" evidence="6">
    <location>
        <begin position="99"/>
        <end position="123"/>
    </location>
</feature>
<dbReference type="InterPro" id="IPR011701">
    <property type="entry name" value="MFS"/>
</dbReference>
<feature type="transmembrane region" description="Helical" evidence="6">
    <location>
        <begin position="135"/>
        <end position="155"/>
    </location>
</feature>
<evidence type="ECO:0000313" key="9">
    <source>
        <dbReference type="Proteomes" id="UP000252008"/>
    </source>
</evidence>
<dbReference type="SUPFAM" id="SSF103473">
    <property type="entry name" value="MFS general substrate transporter"/>
    <property type="match status" value="1"/>
</dbReference>
<dbReference type="InterPro" id="IPR010645">
    <property type="entry name" value="MFS_4"/>
</dbReference>
<feature type="transmembrane region" description="Helical" evidence="6">
    <location>
        <begin position="266"/>
        <end position="285"/>
    </location>
</feature>
<protein>
    <submittedName>
        <fullName evidence="8">Arabinose efflux permease family protein [Kytococcus sedentarius DSM]</fullName>
    </submittedName>
</protein>
<dbReference type="InterPro" id="IPR020846">
    <property type="entry name" value="MFS_dom"/>
</dbReference>
<comment type="subcellular location">
    <subcellularLocation>
        <location evidence="1">Cell membrane</location>
        <topology evidence="1">Multi-pass membrane protein</topology>
    </subcellularLocation>
</comment>
<evidence type="ECO:0000256" key="5">
    <source>
        <dbReference type="SAM" id="MobiDB-lite"/>
    </source>
</evidence>
<feature type="domain" description="Major facilitator superfamily (MFS) profile" evidence="7">
    <location>
        <begin position="9"/>
        <end position="378"/>
    </location>
</feature>
<evidence type="ECO:0000256" key="2">
    <source>
        <dbReference type="ARBA" id="ARBA00022692"/>
    </source>
</evidence>
<evidence type="ECO:0000313" key="8">
    <source>
        <dbReference type="EMBL" id="SRX79088.1"/>
    </source>
</evidence>
<accession>A0A375YDF4</accession>
<dbReference type="EMBL" id="UEGS01000001">
    <property type="protein sequence ID" value="SRX79088.1"/>
    <property type="molecule type" value="Genomic_DNA"/>
</dbReference>
<dbReference type="PANTHER" id="PTHR23537">
    <property type="match status" value="1"/>
</dbReference>
<evidence type="ECO:0000259" key="7">
    <source>
        <dbReference type="PROSITE" id="PS50850"/>
    </source>
</evidence>
<evidence type="ECO:0000256" key="6">
    <source>
        <dbReference type="SAM" id="Phobius"/>
    </source>
</evidence>
<dbReference type="AlphaFoldDB" id="A0A375YDF4"/>
<proteinExistence type="predicted"/>
<gene>
    <name evidence="8" type="ORF">MPP7335_00821</name>
</gene>
<dbReference type="GO" id="GO:0022857">
    <property type="term" value="F:transmembrane transporter activity"/>
    <property type="evidence" value="ECO:0007669"/>
    <property type="project" value="InterPro"/>
</dbReference>
<keyword evidence="2 6" id="KW-0812">Transmembrane</keyword>
<reference evidence="8 9" key="1">
    <citation type="submission" date="2018-05" db="EMBL/GenBank/DDBJ databases">
        <authorList>
            <consortium name="IHU Genomes"/>
        </authorList>
    </citation>
    <scope>NUCLEOTIDE SEQUENCE [LARGE SCALE GENOMIC DNA]</scope>
    <source>
        <strain evidence="8 9">P7335</strain>
    </source>
</reference>
<feature type="region of interest" description="Disordered" evidence="5">
    <location>
        <begin position="371"/>
        <end position="408"/>
    </location>
</feature>
<dbReference type="PROSITE" id="PS50850">
    <property type="entry name" value="MFS"/>
    <property type="match status" value="1"/>
</dbReference>
<organism evidence="8 9">
    <name type="scientific">Mycolicibacterium parafortuitum</name>
    <name type="common">Mycobacterium parafortuitum</name>
    <dbReference type="NCBI Taxonomy" id="39692"/>
    <lineage>
        <taxon>Bacteria</taxon>
        <taxon>Bacillati</taxon>
        <taxon>Actinomycetota</taxon>
        <taxon>Actinomycetes</taxon>
        <taxon>Mycobacteriales</taxon>
        <taxon>Mycobacteriaceae</taxon>
        <taxon>Mycolicibacterium</taxon>
    </lineage>
</organism>
<keyword evidence="4 6" id="KW-0472">Membrane</keyword>
<dbReference type="Proteomes" id="UP000252008">
    <property type="component" value="Unassembled WGS sequence"/>
</dbReference>
<feature type="compositionally biased region" description="Low complexity" evidence="5">
    <location>
        <begin position="371"/>
        <end position="386"/>
    </location>
</feature>
<dbReference type="InterPro" id="IPR036259">
    <property type="entry name" value="MFS_trans_sf"/>
</dbReference>
<evidence type="ECO:0000256" key="1">
    <source>
        <dbReference type="ARBA" id="ARBA00004651"/>
    </source>
</evidence>